<accession>R9P0W7</accession>
<proteinExistence type="predicted"/>
<evidence type="ECO:0000256" key="1">
    <source>
        <dbReference type="ARBA" id="ARBA00004123"/>
    </source>
</evidence>
<evidence type="ECO:0000313" key="8">
    <source>
        <dbReference type="EMBL" id="GAC94732.1"/>
    </source>
</evidence>
<feature type="region of interest" description="Disordered" evidence="6">
    <location>
        <begin position="1"/>
        <end position="25"/>
    </location>
</feature>
<dbReference type="GO" id="GO:0000981">
    <property type="term" value="F:DNA-binding transcription factor activity, RNA polymerase II-specific"/>
    <property type="evidence" value="ECO:0007669"/>
    <property type="project" value="TreeGrafter"/>
</dbReference>
<keyword evidence="4" id="KW-0804">Transcription</keyword>
<feature type="compositionally biased region" description="Polar residues" evidence="6">
    <location>
        <begin position="708"/>
        <end position="746"/>
    </location>
</feature>
<dbReference type="SMART" id="SM00906">
    <property type="entry name" value="Fungal_trans"/>
    <property type="match status" value="1"/>
</dbReference>
<dbReference type="CDD" id="cd12148">
    <property type="entry name" value="fungal_TF_MHR"/>
    <property type="match status" value="1"/>
</dbReference>
<dbReference type="PANTHER" id="PTHR31845:SF19">
    <property type="entry name" value="TRANSCRIPTION FACTOR DOMAIN-CONTAINING PROTEIN"/>
    <property type="match status" value="1"/>
</dbReference>
<name>R9P0W7_PSEHS</name>
<dbReference type="HOGENOM" id="CLU_307542_0_0_1"/>
<evidence type="ECO:0000256" key="2">
    <source>
        <dbReference type="ARBA" id="ARBA00023015"/>
    </source>
</evidence>
<dbReference type="eggNOG" id="ENOG502R2AF">
    <property type="taxonomic scope" value="Eukaryota"/>
</dbReference>
<dbReference type="PANTHER" id="PTHR31845">
    <property type="entry name" value="FINGER DOMAIN PROTEIN, PUTATIVE-RELATED"/>
    <property type="match status" value="1"/>
</dbReference>
<evidence type="ECO:0000256" key="4">
    <source>
        <dbReference type="ARBA" id="ARBA00023163"/>
    </source>
</evidence>
<dbReference type="InterPro" id="IPR051089">
    <property type="entry name" value="prtT"/>
</dbReference>
<dbReference type="Pfam" id="PF04082">
    <property type="entry name" value="Fungal_trans"/>
    <property type="match status" value="1"/>
</dbReference>
<dbReference type="OrthoDB" id="3163292at2759"/>
<gene>
    <name evidence="8" type="ORF">PHSY_002305</name>
</gene>
<comment type="subcellular location">
    <subcellularLocation>
        <location evidence="1">Nucleus</location>
    </subcellularLocation>
</comment>
<evidence type="ECO:0000256" key="6">
    <source>
        <dbReference type="SAM" id="MobiDB-lite"/>
    </source>
</evidence>
<feature type="region of interest" description="Disordered" evidence="6">
    <location>
        <begin position="646"/>
        <end position="769"/>
    </location>
</feature>
<feature type="compositionally biased region" description="Basic and acidic residues" evidence="6">
    <location>
        <begin position="64"/>
        <end position="80"/>
    </location>
</feature>
<feature type="region of interest" description="Disordered" evidence="6">
    <location>
        <begin position="41"/>
        <end position="144"/>
    </location>
</feature>
<keyword evidence="5" id="KW-0539">Nucleus</keyword>
<keyword evidence="9" id="KW-1185">Reference proteome</keyword>
<dbReference type="STRING" id="1305764.R9P0W7"/>
<keyword evidence="2" id="KW-0805">Transcription regulation</keyword>
<dbReference type="EMBL" id="DF238785">
    <property type="protein sequence ID" value="GAC94732.1"/>
    <property type="molecule type" value="Genomic_DNA"/>
</dbReference>
<feature type="domain" description="Xylanolytic transcriptional activator regulatory" evidence="7">
    <location>
        <begin position="287"/>
        <end position="371"/>
    </location>
</feature>
<dbReference type="RefSeq" id="XP_012188319.1">
    <property type="nucleotide sequence ID" value="XM_012332929.1"/>
</dbReference>
<protein>
    <recommendedName>
        <fullName evidence="7">Xylanolytic transcriptional activator regulatory domain-containing protein</fullName>
    </recommendedName>
</protein>
<keyword evidence="3" id="KW-0238">DNA-binding</keyword>
<evidence type="ECO:0000259" key="7">
    <source>
        <dbReference type="SMART" id="SM00906"/>
    </source>
</evidence>
<feature type="compositionally biased region" description="Low complexity" evidence="6">
    <location>
        <begin position="747"/>
        <end position="769"/>
    </location>
</feature>
<reference evidence="9" key="1">
    <citation type="journal article" date="2013" name="Genome Announc.">
        <title>Draft genome sequence of the basidiomycetous yeast-like fungus Pseudozyma hubeiensis SY62, which produces an abundant amount of the biosurfactant mannosylerythritol lipids.</title>
        <authorList>
            <person name="Konishi M."/>
            <person name="Hatada Y."/>
            <person name="Horiuchi J."/>
        </authorList>
    </citation>
    <scope>NUCLEOTIDE SEQUENCE [LARGE SCALE GENOMIC DNA]</scope>
    <source>
        <strain evidence="9">SY62</strain>
    </source>
</reference>
<dbReference type="GO" id="GO:0005634">
    <property type="term" value="C:nucleus"/>
    <property type="evidence" value="ECO:0007669"/>
    <property type="project" value="UniProtKB-SubCell"/>
</dbReference>
<dbReference type="GeneID" id="24107598"/>
<dbReference type="GO" id="GO:0008270">
    <property type="term" value="F:zinc ion binding"/>
    <property type="evidence" value="ECO:0007669"/>
    <property type="project" value="InterPro"/>
</dbReference>
<feature type="compositionally biased region" description="Acidic residues" evidence="6">
    <location>
        <begin position="1"/>
        <end position="11"/>
    </location>
</feature>
<dbReference type="GO" id="GO:0006351">
    <property type="term" value="P:DNA-templated transcription"/>
    <property type="evidence" value="ECO:0007669"/>
    <property type="project" value="InterPro"/>
</dbReference>
<feature type="compositionally biased region" description="Low complexity" evidence="6">
    <location>
        <begin position="104"/>
        <end position="137"/>
    </location>
</feature>
<dbReference type="InterPro" id="IPR007219">
    <property type="entry name" value="XnlR_reg_dom"/>
</dbReference>
<dbReference type="Proteomes" id="UP000014071">
    <property type="component" value="Unassembled WGS sequence"/>
</dbReference>
<evidence type="ECO:0000313" key="9">
    <source>
        <dbReference type="Proteomes" id="UP000014071"/>
    </source>
</evidence>
<organism evidence="8 9">
    <name type="scientific">Pseudozyma hubeiensis (strain SY62)</name>
    <name type="common">Yeast</name>
    <dbReference type="NCBI Taxonomy" id="1305764"/>
    <lineage>
        <taxon>Eukaryota</taxon>
        <taxon>Fungi</taxon>
        <taxon>Dikarya</taxon>
        <taxon>Basidiomycota</taxon>
        <taxon>Ustilaginomycotina</taxon>
        <taxon>Ustilaginomycetes</taxon>
        <taxon>Ustilaginales</taxon>
        <taxon>Ustilaginaceae</taxon>
        <taxon>Pseudozyma</taxon>
    </lineage>
</organism>
<dbReference type="AlphaFoldDB" id="R9P0W7"/>
<evidence type="ECO:0000256" key="3">
    <source>
        <dbReference type="ARBA" id="ARBA00023125"/>
    </source>
</evidence>
<dbReference type="GO" id="GO:0000976">
    <property type="term" value="F:transcription cis-regulatory region binding"/>
    <property type="evidence" value="ECO:0007669"/>
    <property type="project" value="TreeGrafter"/>
</dbReference>
<evidence type="ECO:0000256" key="5">
    <source>
        <dbReference type="ARBA" id="ARBA00023242"/>
    </source>
</evidence>
<sequence>MVGAEEEEVVEEGEKGGNKGKAAGRSDFNVLVDMEDHASVARVPDEFPTLSNPLKLLAQVGSEESERRRGGGEQGMDREQGSGVEVQTASRKRTRSRSPLPAVSTTQSNTNESQTTSADTTAVSTSLAPTSLTPSRSAPITTTNSWSTTYFSRGAFHPVYDNRPEFDPIDRRLLTTSQATRLISSFYSSFGTFMHIFDPALSTFAYIRKHSAFLLTVICAISAEFESSPDPVVQRESAGLAVVLRKHYEGILTWICSGDYKNVEMAQAFFLLASYRPMADSATADQTWLYLGTAIRIATELGCNLVCYSYTNTSRVQGEQEREHYTRQLRNTERLWINLWNLEKTLASQTGQRMHLADEGVVATCSRWHGMDYALRQDEVLVAQVELRRVMMRMVDVFHTHVMKSLGSRARIANAATTTTRDNEEDLEDSAEGDQLSLQLSYFRNSVDMDLKRWQERWLSSSPINPSTPPTPLQITGPLSLDYAALVTYALPLPITYTVDVSAELSQLYRHCYISCTNYMATFIDRCKKGWMDHVTNSTVISTVYAVVFGLDLARKAGRSRQQKGGVDFGFVEGSRVVSLARRTAGELEKIGNAKGGRGGRSVASRYSGFLKGLLERFEVKVEMGEETAEAAGEAGGVQEREMPAHGSRFENNNGTSGAAEHVPDGTSSSSLPAHGEHSIGSSGSQPTVGESSRHLRRDHNHPLPHSYTPQSPTPRASRSTGKQGTKASHAYSSNLLFSPQPHQTLSPSSHAPQHAPAAPASSWTAASPSHPSLFITPRFVPPPHHHIPNADWNHTHAAVQNGGALSPATWFNQINSSAPALDTAQNGATTTTRGTGVVEELDPSWEWMMADLDFFSVDGGGGGGEPILDQMGRLFG</sequence>
<feature type="compositionally biased region" description="Polar residues" evidence="6">
    <location>
        <begin position="680"/>
        <end position="691"/>
    </location>
</feature>